<dbReference type="AlphaFoldDB" id="A0A2B7Z8C5"/>
<protein>
    <recommendedName>
        <fullName evidence="8">Reverse transcriptase RNase H-like domain-containing protein</fullName>
    </recommendedName>
</protein>
<dbReference type="InterPro" id="IPR041373">
    <property type="entry name" value="RT_RNaseH"/>
</dbReference>
<keyword evidence="1" id="KW-0808">Transferase</keyword>
<evidence type="ECO:0000256" key="4">
    <source>
        <dbReference type="ARBA" id="ARBA00022759"/>
    </source>
</evidence>
<dbReference type="Pfam" id="PF17917">
    <property type="entry name" value="RT_RNaseH"/>
    <property type="match status" value="1"/>
</dbReference>
<gene>
    <name evidence="9" type="ORF">GX50_08180</name>
</gene>
<dbReference type="GO" id="GO:0004519">
    <property type="term" value="F:endonuclease activity"/>
    <property type="evidence" value="ECO:0007669"/>
    <property type="project" value="UniProtKB-KW"/>
</dbReference>
<proteinExistence type="predicted"/>
<reference evidence="9 10" key="1">
    <citation type="submission" date="2017-10" db="EMBL/GenBank/DDBJ databases">
        <title>Comparative genomics in systemic dimorphic fungi from Ajellomycetaceae.</title>
        <authorList>
            <person name="Munoz J.F."/>
            <person name="Mcewen J.G."/>
            <person name="Clay O.K."/>
            <person name="Cuomo C.A."/>
        </authorList>
    </citation>
    <scope>NUCLEOTIDE SEQUENCE [LARGE SCALE GENOMIC DNA]</scope>
    <source>
        <strain evidence="9 10">UAMH4076</strain>
    </source>
</reference>
<name>A0A2B7Z8C5_9EURO</name>
<evidence type="ECO:0000256" key="5">
    <source>
        <dbReference type="ARBA" id="ARBA00022801"/>
    </source>
</evidence>
<feature type="compositionally biased region" description="Basic and acidic residues" evidence="7">
    <location>
        <begin position="62"/>
        <end position="76"/>
    </location>
</feature>
<evidence type="ECO:0000256" key="7">
    <source>
        <dbReference type="SAM" id="MobiDB-lite"/>
    </source>
</evidence>
<evidence type="ECO:0000313" key="10">
    <source>
        <dbReference type="Proteomes" id="UP000226031"/>
    </source>
</evidence>
<dbReference type="GO" id="GO:0016787">
    <property type="term" value="F:hydrolase activity"/>
    <property type="evidence" value="ECO:0007669"/>
    <property type="project" value="UniProtKB-KW"/>
</dbReference>
<evidence type="ECO:0000313" key="9">
    <source>
        <dbReference type="EMBL" id="PGH29067.1"/>
    </source>
</evidence>
<keyword evidence="6" id="KW-0695">RNA-directed DNA polymerase</keyword>
<evidence type="ECO:0000259" key="8">
    <source>
        <dbReference type="Pfam" id="PF17917"/>
    </source>
</evidence>
<keyword evidence="2" id="KW-0548">Nucleotidyltransferase</keyword>
<keyword evidence="5" id="KW-0378">Hydrolase</keyword>
<evidence type="ECO:0000256" key="1">
    <source>
        <dbReference type="ARBA" id="ARBA00022679"/>
    </source>
</evidence>
<dbReference type="EMBL" id="PDND01000276">
    <property type="protein sequence ID" value="PGH29067.1"/>
    <property type="molecule type" value="Genomic_DNA"/>
</dbReference>
<sequence length="113" mass="13423">MILGERLDDDFRQRVRDNGSAAKWAWNDRRTQLSDYIRTFRSSAFDYQENRRSSQRLPPARYHQEHGGKQGTDARRGNQAQLGVERPILFLSCRLNPAERRYWAIELECLRLI</sequence>
<evidence type="ECO:0000256" key="2">
    <source>
        <dbReference type="ARBA" id="ARBA00022695"/>
    </source>
</evidence>
<organism evidence="9 10">
    <name type="scientific">[Emmonsia] crescens</name>
    <dbReference type="NCBI Taxonomy" id="73230"/>
    <lineage>
        <taxon>Eukaryota</taxon>
        <taxon>Fungi</taxon>
        <taxon>Dikarya</taxon>
        <taxon>Ascomycota</taxon>
        <taxon>Pezizomycotina</taxon>
        <taxon>Eurotiomycetes</taxon>
        <taxon>Eurotiomycetidae</taxon>
        <taxon>Onygenales</taxon>
        <taxon>Ajellomycetaceae</taxon>
        <taxon>Emergomyces</taxon>
    </lineage>
</organism>
<feature type="region of interest" description="Disordered" evidence="7">
    <location>
        <begin position="47"/>
        <end position="78"/>
    </location>
</feature>
<keyword evidence="10" id="KW-1185">Reference proteome</keyword>
<keyword evidence="3" id="KW-0540">Nuclease</keyword>
<feature type="domain" description="Reverse transcriptase RNase H-like" evidence="8">
    <location>
        <begin position="80"/>
        <end position="110"/>
    </location>
</feature>
<dbReference type="GO" id="GO:0003964">
    <property type="term" value="F:RNA-directed DNA polymerase activity"/>
    <property type="evidence" value="ECO:0007669"/>
    <property type="project" value="UniProtKB-KW"/>
</dbReference>
<evidence type="ECO:0000256" key="6">
    <source>
        <dbReference type="ARBA" id="ARBA00022918"/>
    </source>
</evidence>
<keyword evidence="4" id="KW-0255">Endonuclease</keyword>
<evidence type="ECO:0000256" key="3">
    <source>
        <dbReference type="ARBA" id="ARBA00022722"/>
    </source>
</evidence>
<comment type="caution">
    <text evidence="9">The sequence shown here is derived from an EMBL/GenBank/DDBJ whole genome shotgun (WGS) entry which is preliminary data.</text>
</comment>
<accession>A0A2B7Z8C5</accession>
<dbReference type="Proteomes" id="UP000226031">
    <property type="component" value="Unassembled WGS sequence"/>
</dbReference>